<protein>
    <submittedName>
        <fullName evidence="1">Uncharacterized protein</fullName>
    </submittedName>
</protein>
<evidence type="ECO:0000313" key="1">
    <source>
        <dbReference type="EMBL" id="TFK68864.1"/>
    </source>
</evidence>
<keyword evidence="2" id="KW-1185">Reference proteome</keyword>
<gene>
    <name evidence="1" type="ORF">BDN72DRAFT_897763</name>
</gene>
<reference evidence="1 2" key="1">
    <citation type="journal article" date="2019" name="Nat. Ecol. Evol.">
        <title>Megaphylogeny resolves global patterns of mushroom evolution.</title>
        <authorList>
            <person name="Varga T."/>
            <person name="Krizsan K."/>
            <person name="Foldi C."/>
            <person name="Dima B."/>
            <person name="Sanchez-Garcia M."/>
            <person name="Sanchez-Ramirez S."/>
            <person name="Szollosi G.J."/>
            <person name="Szarkandi J.G."/>
            <person name="Papp V."/>
            <person name="Albert L."/>
            <person name="Andreopoulos W."/>
            <person name="Angelini C."/>
            <person name="Antonin V."/>
            <person name="Barry K.W."/>
            <person name="Bougher N.L."/>
            <person name="Buchanan P."/>
            <person name="Buyck B."/>
            <person name="Bense V."/>
            <person name="Catcheside P."/>
            <person name="Chovatia M."/>
            <person name="Cooper J."/>
            <person name="Damon W."/>
            <person name="Desjardin D."/>
            <person name="Finy P."/>
            <person name="Geml J."/>
            <person name="Haridas S."/>
            <person name="Hughes K."/>
            <person name="Justo A."/>
            <person name="Karasinski D."/>
            <person name="Kautmanova I."/>
            <person name="Kiss B."/>
            <person name="Kocsube S."/>
            <person name="Kotiranta H."/>
            <person name="LaButti K.M."/>
            <person name="Lechner B.E."/>
            <person name="Liimatainen K."/>
            <person name="Lipzen A."/>
            <person name="Lukacs Z."/>
            <person name="Mihaltcheva S."/>
            <person name="Morgado L.N."/>
            <person name="Niskanen T."/>
            <person name="Noordeloos M.E."/>
            <person name="Ohm R.A."/>
            <person name="Ortiz-Santana B."/>
            <person name="Ovrebo C."/>
            <person name="Racz N."/>
            <person name="Riley R."/>
            <person name="Savchenko A."/>
            <person name="Shiryaev A."/>
            <person name="Soop K."/>
            <person name="Spirin V."/>
            <person name="Szebenyi C."/>
            <person name="Tomsovsky M."/>
            <person name="Tulloss R.E."/>
            <person name="Uehling J."/>
            <person name="Grigoriev I.V."/>
            <person name="Vagvolgyi C."/>
            <person name="Papp T."/>
            <person name="Martin F.M."/>
            <person name="Miettinen O."/>
            <person name="Hibbett D.S."/>
            <person name="Nagy L.G."/>
        </authorList>
    </citation>
    <scope>NUCLEOTIDE SEQUENCE [LARGE SCALE GENOMIC DNA]</scope>
    <source>
        <strain evidence="1 2">NL-1719</strain>
    </source>
</reference>
<name>A0ACD3AU34_9AGAR</name>
<organism evidence="1 2">
    <name type="scientific">Pluteus cervinus</name>
    <dbReference type="NCBI Taxonomy" id="181527"/>
    <lineage>
        <taxon>Eukaryota</taxon>
        <taxon>Fungi</taxon>
        <taxon>Dikarya</taxon>
        <taxon>Basidiomycota</taxon>
        <taxon>Agaricomycotina</taxon>
        <taxon>Agaricomycetes</taxon>
        <taxon>Agaricomycetidae</taxon>
        <taxon>Agaricales</taxon>
        <taxon>Pluteineae</taxon>
        <taxon>Pluteaceae</taxon>
        <taxon>Pluteus</taxon>
    </lineage>
</organism>
<evidence type="ECO:0000313" key="2">
    <source>
        <dbReference type="Proteomes" id="UP000308600"/>
    </source>
</evidence>
<accession>A0ACD3AU34</accession>
<dbReference type="EMBL" id="ML208342">
    <property type="protein sequence ID" value="TFK68864.1"/>
    <property type="molecule type" value="Genomic_DNA"/>
</dbReference>
<dbReference type="Proteomes" id="UP000308600">
    <property type="component" value="Unassembled WGS sequence"/>
</dbReference>
<sequence length="96" mass="10874">MPDCRFTVQRQRNLKLISGDWDLTFHAVEEDYKDSAGGRGDYQSAVDRLYSNLLATEEWIEDVHAADAILVAASSQRSVVATHLLVRGQHIKTREM</sequence>
<proteinExistence type="predicted"/>